<evidence type="ECO:0000256" key="1">
    <source>
        <dbReference type="PROSITE-ProRule" id="PRU00779"/>
    </source>
</evidence>
<dbReference type="AlphaFoldDB" id="A0A0B7BH92"/>
<gene>
    <name evidence="3" type="primary">ORF183250</name>
    <name evidence="4" type="synonym">ORF183294</name>
</gene>
<sequence length="126" mass="14218">CWKVASVPNTAPWCYFPTNYNGYTASNVKPTATGITATLQRSTSSFYPRDVKTLNLTVEYQTSTRLRIKIYDSNSTRFEVPFVTPSGSADLSNPQYTVAIQENPLILWSRGHQQGLPYLIPQRQSH</sequence>
<dbReference type="EMBL" id="HACG01044634">
    <property type="protein sequence ID" value="CEK91499.1"/>
    <property type="molecule type" value="Transcribed_RNA"/>
</dbReference>
<evidence type="ECO:0000313" key="3">
    <source>
        <dbReference type="EMBL" id="CEK91495.1"/>
    </source>
</evidence>
<comment type="caution">
    <text evidence="1">Lacks conserved residue(s) required for the propagation of feature annotation.</text>
</comment>
<dbReference type="PROSITE" id="PS51448">
    <property type="entry name" value="P_TREFOIL_2"/>
    <property type="match status" value="1"/>
</dbReference>
<evidence type="ECO:0000259" key="2">
    <source>
        <dbReference type="PROSITE" id="PS51448"/>
    </source>
</evidence>
<dbReference type="Gene3D" id="2.60.40.1760">
    <property type="entry name" value="glycosyl hydrolase (family 31)"/>
    <property type="match status" value="1"/>
</dbReference>
<reference evidence="3" key="1">
    <citation type="submission" date="2014-12" db="EMBL/GenBank/DDBJ databases">
        <title>Insight into the proteome of Arion vulgaris.</title>
        <authorList>
            <person name="Aradska J."/>
            <person name="Bulat T."/>
            <person name="Smidak R."/>
            <person name="Sarate P."/>
            <person name="Gangsoo J."/>
            <person name="Sialana F."/>
            <person name="Bilban M."/>
            <person name="Lubec G."/>
        </authorList>
    </citation>
    <scope>NUCLEOTIDE SEQUENCE</scope>
    <source>
        <tissue evidence="3">Skin</tissue>
    </source>
</reference>
<dbReference type="GO" id="GO:0003824">
    <property type="term" value="F:catalytic activity"/>
    <property type="evidence" value="ECO:0007669"/>
    <property type="project" value="InterPro"/>
</dbReference>
<dbReference type="InterPro" id="IPR011013">
    <property type="entry name" value="Gal_mutarotase_sf_dom"/>
</dbReference>
<feature type="domain" description="P-type" evidence="2">
    <location>
        <begin position="1"/>
        <end position="18"/>
    </location>
</feature>
<feature type="non-terminal residue" evidence="3">
    <location>
        <position position="1"/>
    </location>
</feature>
<dbReference type="InterPro" id="IPR000519">
    <property type="entry name" value="P_trefoil_dom"/>
</dbReference>
<name>A0A0B7BH92_9EUPU</name>
<dbReference type="EMBL" id="HACG01044630">
    <property type="protein sequence ID" value="CEK91495.1"/>
    <property type="molecule type" value="Transcribed_RNA"/>
</dbReference>
<dbReference type="GO" id="GO:0030246">
    <property type="term" value="F:carbohydrate binding"/>
    <property type="evidence" value="ECO:0007669"/>
    <property type="project" value="InterPro"/>
</dbReference>
<accession>A0A0B7BH92</accession>
<evidence type="ECO:0000313" key="4">
    <source>
        <dbReference type="EMBL" id="CEK91499.1"/>
    </source>
</evidence>
<organism evidence="3">
    <name type="scientific">Arion vulgaris</name>
    <dbReference type="NCBI Taxonomy" id="1028688"/>
    <lineage>
        <taxon>Eukaryota</taxon>
        <taxon>Metazoa</taxon>
        <taxon>Spiralia</taxon>
        <taxon>Lophotrochozoa</taxon>
        <taxon>Mollusca</taxon>
        <taxon>Gastropoda</taxon>
        <taxon>Heterobranchia</taxon>
        <taxon>Euthyneura</taxon>
        <taxon>Panpulmonata</taxon>
        <taxon>Eupulmonata</taxon>
        <taxon>Stylommatophora</taxon>
        <taxon>Helicina</taxon>
        <taxon>Arionoidea</taxon>
        <taxon>Arionidae</taxon>
        <taxon>Arion</taxon>
    </lineage>
</organism>
<protein>
    <recommendedName>
        <fullName evidence="2">P-type domain-containing protein</fullName>
    </recommendedName>
</protein>
<dbReference type="SUPFAM" id="SSF74650">
    <property type="entry name" value="Galactose mutarotase-like"/>
    <property type="match status" value="1"/>
</dbReference>
<proteinExistence type="predicted"/>
<dbReference type="GO" id="GO:0005975">
    <property type="term" value="P:carbohydrate metabolic process"/>
    <property type="evidence" value="ECO:0007669"/>
    <property type="project" value="InterPro"/>
</dbReference>